<feature type="domain" description="DinB-like" evidence="1">
    <location>
        <begin position="21"/>
        <end position="149"/>
    </location>
</feature>
<gene>
    <name evidence="2" type="ORF">I8J30_21320</name>
</gene>
<dbReference type="Gene3D" id="1.20.120.450">
    <property type="entry name" value="dinb family like domain"/>
    <property type="match status" value="1"/>
</dbReference>
<dbReference type="EMBL" id="JAGKSP010000009">
    <property type="protein sequence ID" value="MBP3965273.1"/>
    <property type="molecule type" value="Genomic_DNA"/>
</dbReference>
<dbReference type="Pfam" id="PF12867">
    <property type="entry name" value="DinB_2"/>
    <property type="match status" value="1"/>
</dbReference>
<evidence type="ECO:0000313" key="2">
    <source>
        <dbReference type="EMBL" id="MBP3965273.1"/>
    </source>
</evidence>
<dbReference type="RefSeq" id="WP_210661519.1">
    <property type="nucleotide sequence ID" value="NZ_JAGKSP010000009.1"/>
</dbReference>
<keyword evidence="3" id="KW-1185">Reference proteome</keyword>
<dbReference type="InterPro" id="IPR024775">
    <property type="entry name" value="DinB-like"/>
</dbReference>
<organism evidence="2 3">
    <name type="scientific">Paenibacillus lignilyticus</name>
    <dbReference type="NCBI Taxonomy" id="1172615"/>
    <lineage>
        <taxon>Bacteria</taxon>
        <taxon>Bacillati</taxon>
        <taxon>Bacillota</taxon>
        <taxon>Bacilli</taxon>
        <taxon>Bacillales</taxon>
        <taxon>Paenibacillaceae</taxon>
        <taxon>Paenibacillus</taxon>
    </lineage>
</organism>
<dbReference type="SUPFAM" id="SSF109854">
    <property type="entry name" value="DinB/YfiT-like putative metalloenzymes"/>
    <property type="match status" value="1"/>
</dbReference>
<dbReference type="Proteomes" id="UP000673394">
    <property type="component" value="Unassembled WGS sequence"/>
</dbReference>
<proteinExistence type="predicted"/>
<protein>
    <submittedName>
        <fullName evidence="2">DinB family protein</fullName>
    </submittedName>
</protein>
<reference evidence="2 3" key="1">
    <citation type="submission" date="2021-04" db="EMBL/GenBank/DDBJ databases">
        <title>Paenibacillus sp. DLE-14 whole genome sequence.</title>
        <authorList>
            <person name="Ham Y.J."/>
        </authorList>
    </citation>
    <scope>NUCLEOTIDE SEQUENCE [LARGE SCALE GENOMIC DNA]</scope>
    <source>
        <strain evidence="2 3">DLE-14</strain>
    </source>
</reference>
<comment type="caution">
    <text evidence="2">The sequence shown here is derived from an EMBL/GenBank/DDBJ whole genome shotgun (WGS) entry which is preliminary data.</text>
</comment>
<accession>A0ABS5CHG8</accession>
<sequence>MNTYSGLLSTFQSLIPFANSLRSLPEEVWSAPLKPDKWSTRSVIGHIMLWDRHFLQEAIRPIAEGRPLTLRHSDFDTFNRHAAAYAESINKEQLLAECMSVREELWKLLISLSEEKLEMDYTDGDGNPFTIHHYLDDFVSHDRHHLDEIDRFIAG</sequence>
<evidence type="ECO:0000259" key="1">
    <source>
        <dbReference type="Pfam" id="PF12867"/>
    </source>
</evidence>
<evidence type="ECO:0000313" key="3">
    <source>
        <dbReference type="Proteomes" id="UP000673394"/>
    </source>
</evidence>
<name>A0ABS5CHG8_9BACL</name>
<dbReference type="InterPro" id="IPR034660">
    <property type="entry name" value="DinB/YfiT-like"/>
</dbReference>